<evidence type="ECO:0000256" key="1">
    <source>
        <dbReference type="SAM" id="SignalP"/>
    </source>
</evidence>
<dbReference type="EMBL" id="UYYF01004280">
    <property type="protein sequence ID" value="VDN01303.1"/>
    <property type="molecule type" value="Genomic_DNA"/>
</dbReference>
<evidence type="ECO:0000313" key="2">
    <source>
        <dbReference type="EMBL" id="VDN01303.1"/>
    </source>
</evidence>
<organism evidence="4">
    <name type="scientific">Thelazia callipaeda</name>
    <name type="common">Oriental eyeworm</name>
    <name type="synonym">Parasitic nematode</name>
    <dbReference type="NCBI Taxonomy" id="103827"/>
    <lineage>
        <taxon>Eukaryota</taxon>
        <taxon>Metazoa</taxon>
        <taxon>Ecdysozoa</taxon>
        <taxon>Nematoda</taxon>
        <taxon>Chromadorea</taxon>
        <taxon>Rhabditida</taxon>
        <taxon>Spirurina</taxon>
        <taxon>Spiruromorpha</taxon>
        <taxon>Thelazioidea</taxon>
        <taxon>Thelaziidae</taxon>
        <taxon>Thelazia</taxon>
    </lineage>
</organism>
<dbReference type="OrthoDB" id="5835768at2759"/>
<dbReference type="AlphaFoldDB" id="A0A0N5CVA6"/>
<keyword evidence="1" id="KW-0732">Signal</keyword>
<accession>A0A0N5CVA6</accession>
<gene>
    <name evidence="2" type="ORF">TCLT_LOCUS4224</name>
</gene>
<reference evidence="4" key="1">
    <citation type="submission" date="2017-02" db="UniProtKB">
        <authorList>
            <consortium name="WormBaseParasite"/>
        </authorList>
    </citation>
    <scope>IDENTIFICATION</scope>
</reference>
<dbReference type="Proteomes" id="UP000276776">
    <property type="component" value="Unassembled WGS sequence"/>
</dbReference>
<evidence type="ECO:0000313" key="3">
    <source>
        <dbReference type="Proteomes" id="UP000276776"/>
    </source>
</evidence>
<dbReference type="WBParaSite" id="TCLT_0000423501-mRNA-1">
    <property type="protein sequence ID" value="TCLT_0000423501-mRNA-1"/>
    <property type="gene ID" value="TCLT_0000423501"/>
</dbReference>
<name>A0A0N5CVA6_THECL</name>
<feature type="signal peptide" evidence="1">
    <location>
        <begin position="1"/>
        <end position="20"/>
    </location>
</feature>
<evidence type="ECO:0000313" key="4">
    <source>
        <dbReference type="WBParaSite" id="TCLT_0000423501-mRNA-1"/>
    </source>
</evidence>
<feature type="chain" id="PRO_5043126374" evidence="1">
    <location>
        <begin position="21"/>
        <end position="66"/>
    </location>
</feature>
<reference evidence="2 3" key="2">
    <citation type="submission" date="2018-11" db="EMBL/GenBank/DDBJ databases">
        <authorList>
            <consortium name="Pathogen Informatics"/>
        </authorList>
    </citation>
    <scope>NUCLEOTIDE SEQUENCE [LARGE SCALE GENOMIC DNA]</scope>
</reference>
<protein>
    <submittedName>
        <fullName evidence="4">Metalloprotease</fullName>
    </submittedName>
</protein>
<proteinExistence type="predicted"/>
<keyword evidence="3" id="KW-1185">Reference proteome</keyword>
<sequence length="66" mass="7718">MEWLWRLIIILMLFVYSHYGEEVSVNFTVALTDTILNVSSHKKDDEDAKTMELVPQNIFEARNSNT</sequence>